<reference evidence="2" key="1">
    <citation type="submission" date="2021-02" db="EMBL/GenBank/DDBJ databases">
        <authorList>
            <person name="Dougan E. K."/>
            <person name="Rhodes N."/>
            <person name="Thang M."/>
            <person name="Chan C."/>
        </authorList>
    </citation>
    <scope>NUCLEOTIDE SEQUENCE</scope>
</reference>
<dbReference type="EMBL" id="CAJNNW010036752">
    <property type="protein sequence ID" value="CAE8737290.1"/>
    <property type="molecule type" value="Genomic_DNA"/>
</dbReference>
<accession>A0A813LTG5</accession>
<evidence type="ECO:0000313" key="3">
    <source>
        <dbReference type="Proteomes" id="UP000626109"/>
    </source>
</evidence>
<feature type="region of interest" description="Disordered" evidence="1">
    <location>
        <begin position="506"/>
        <end position="530"/>
    </location>
</feature>
<proteinExistence type="predicted"/>
<gene>
    <name evidence="2" type="ORF">PGLA2088_LOCUS48695</name>
</gene>
<sequence length="530" mass="58694">MHSLCVADGHAHGFQPTACCCDGDDDGDADDVPPYVELRGDATFAGSSESLLRTSRGLLGKEPIRFAGDSSGRVRHDDPESPIAVLSECGDERCGAHRLKQPQVRARFRDFIARSCRRALKANSAWWSEGLRYASLGSGMLLFDVELLERCRAEGVRIEQICLIDTAYAEPCDDTLLALQGFADWQSAMAELWQHPVPEILAFSSPAAYLDHCSPGGVASGCHLFVHCDAYWEGCEEECVHMACKALVPQGLLARLSNLGSREVPAELLETGPEQLREYWRRQQEHSDEPFSAAAWALSEDGEFEVIEDPLLGEAPELKMQRQCDAGERLKFDERRRGEDLGLEVWKVIHTAQVDVRAEPSEFAEVLGKVSFGQELVASERSGDWIRVAGTSDLWGVQYSAETQASARRQGRDDEVLAGEGQSWIPIDGACLGADSTGSEYCLGRLLEQIYVPPGRQPWQPRSAELELKEAFQFSVQGGFVTVRTVRHGCLLGPSSWSCRCRSSQRERELGRGEAAEPPVAARRRRQRER</sequence>
<protein>
    <submittedName>
        <fullName evidence="2">Uncharacterized protein</fullName>
    </submittedName>
</protein>
<feature type="compositionally biased region" description="Basic and acidic residues" evidence="1">
    <location>
        <begin position="506"/>
        <end position="515"/>
    </location>
</feature>
<dbReference type="Proteomes" id="UP000626109">
    <property type="component" value="Unassembled WGS sequence"/>
</dbReference>
<comment type="caution">
    <text evidence="2">The sequence shown here is derived from an EMBL/GenBank/DDBJ whole genome shotgun (WGS) entry which is preliminary data.</text>
</comment>
<dbReference type="AlphaFoldDB" id="A0A813LTG5"/>
<evidence type="ECO:0000313" key="2">
    <source>
        <dbReference type="EMBL" id="CAE8737290.1"/>
    </source>
</evidence>
<evidence type="ECO:0000256" key="1">
    <source>
        <dbReference type="SAM" id="MobiDB-lite"/>
    </source>
</evidence>
<name>A0A813LTG5_POLGL</name>
<organism evidence="2 3">
    <name type="scientific">Polarella glacialis</name>
    <name type="common">Dinoflagellate</name>
    <dbReference type="NCBI Taxonomy" id="89957"/>
    <lineage>
        <taxon>Eukaryota</taxon>
        <taxon>Sar</taxon>
        <taxon>Alveolata</taxon>
        <taxon>Dinophyceae</taxon>
        <taxon>Suessiales</taxon>
        <taxon>Suessiaceae</taxon>
        <taxon>Polarella</taxon>
    </lineage>
</organism>
<feature type="non-terminal residue" evidence="2">
    <location>
        <position position="1"/>
    </location>
</feature>
<dbReference type="Gene3D" id="2.30.30.40">
    <property type="entry name" value="SH3 Domains"/>
    <property type="match status" value="1"/>
</dbReference>